<organism evidence="8">
    <name type="scientific">Cuerna arida</name>
    <dbReference type="NCBI Taxonomy" id="1464854"/>
    <lineage>
        <taxon>Eukaryota</taxon>
        <taxon>Metazoa</taxon>
        <taxon>Ecdysozoa</taxon>
        <taxon>Arthropoda</taxon>
        <taxon>Hexapoda</taxon>
        <taxon>Insecta</taxon>
        <taxon>Pterygota</taxon>
        <taxon>Neoptera</taxon>
        <taxon>Paraneoptera</taxon>
        <taxon>Hemiptera</taxon>
        <taxon>Auchenorrhyncha</taxon>
        <taxon>Membracoidea</taxon>
        <taxon>Cicadellidae</taxon>
        <taxon>Cicadellinae</taxon>
        <taxon>Proconiini</taxon>
        <taxon>Cuerna</taxon>
    </lineage>
</organism>
<evidence type="ECO:0000256" key="4">
    <source>
        <dbReference type="ARBA" id="ARBA00022989"/>
    </source>
</evidence>
<dbReference type="EMBL" id="GECZ01024354">
    <property type="protein sequence ID" value="JAS45415.1"/>
    <property type="molecule type" value="Transcribed_RNA"/>
</dbReference>
<dbReference type="GO" id="GO:0016020">
    <property type="term" value="C:membrane"/>
    <property type="evidence" value="ECO:0007669"/>
    <property type="project" value="UniProtKB-SubCell"/>
</dbReference>
<evidence type="ECO:0000259" key="7">
    <source>
        <dbReference type="Pfam" id="PF12832"/>
    </source>
</evidence>
<dbReference type="InterPro" id="IPR036259">
    <property type="entry name" value="MFS_trans_sf"/>
</dbReference>
<feature type="transmembrane region" description="Helical" evidence="6">
    <location>
        <begin position="73"/>
        <end position="92"/>
    </location>
</feature>
<evidence type="ECO:0000256" key="2">
    <source>
        <dbReference type="ARBA" id="ARBA00005241"/>
    </source>
</evidence>
<gene>
    <name evidence="8" type="ORF">g.43850</name>
</gene>
<feature type="transmembrane region" description="Helical" evidence="6">
    <location>
        <begin position="451"/>
        <end position="471"/>
    </location>
</feature>
<reference evidence="8" key="1">
    <citation type="submission" date="2015-11" db="EMBL/GenBank/DDBJ databases">
        <title>De novo transcriptome assembly of four potential Pierce s Disease insect vectors from Arizona vineyards.</title>
        <authorList>
            <person name="Tassone E.E."/>
        </authorList>
    </citation>
    <scope>NUCLEOTIDE SEQUENCE</scope>
</reference>
<keyword evidence="5 6" id="KW-0472">Membrane</keyword>
<evidence type="ECO:0000256" key="5">
    <source>
        <dbReference type="ARBA" id="ARBA00023136"/>
    </source>
</evidence>
<feature type="transmembrane region" description="Helical" evidence="6">
    <location>
        <begin position="536"/>
        <end position="560"/>
    </location>
</feature>
<feature type="transmembrane region" description="Helical" evidence="6">
    <location>
        <begin position="372"/>
        <end position="397"/>
    </location>
</feature>
<sequence length="599" mass="66242">MPSINLNLLPMKGHYLLFNAGTSPIVPFIPTLARQLGFSSVVVGSLYTALPIMGMLVKPTMGALADRYKCQKALFLAFILLTIASFFPLQFVPGLPVESAADFHCHQISDLKICRTDSCVADQLIAEGSGNTTIYCKMRCELGTGFLQTVCRDWNWSSLCEKSVPVLTILGDNRATTSLQSVSFNALLSPQHTLPLENTDCLFTRVSKVQLAGGDVWHTPYCNTSLQIAHCHMQCQSDTLSDLTNLSNSQVISHYQFWMFTSLLVLSWIGMAVVVSVGDAICFTILGDQPGRYGNQRMWGSVGFGLCVIVAGWLVDTWSIGMAHKDYTPVFYMMAVMLTLDFVVSSKIKYTQTPQAASILRNVGKMFRDIQVVVFLLWLIVVGMCTAFIWNFLFWYLEELADNFGCSLTQQWIKTLEGLVNGVQCFGGEIPFFFLSGWILKKISHTHAMSLVLFAFSIRFLLYSTLTNPWWCLPIELLNGLTFGLLYATMASYASLVAPPGTDTTVQGLVGAIFEGIGVSSGSFFAGLMFDQMSGAMVFRISGLAVLVLCVLHICAQFFISRRHILVVTSGKDFHHGAHYASPNEAIHMLDEPTYESFT</sequence>
<dbReference type="PANTHER" id="PTHR16172">
    <property type="entry name" value="MAJOR FACILITATOR SUPERFAMILY DOMAIN-CONTAINING PROTEIN 6-LIKE"/>
    <property type="match status" value="1"/>
</dbReference>
<comment type="subcellular location">
    <subcellularLocation>
        <location evidence="1">Membrane</location>
        <topology evidence="1">Multi-pass membrane protein</topology>
    </subcellularLocation>
</comment>
<name>A0A1B6F5G8_9HEMI</name>
<dbReference type="InterPro" id="IPR024989">
    <property type="entry name" value="MFS_assoc_dom"/>
</dbReference>
<feature type="transmembrane region" description="Helical" evidence="6">
    <location>
        <begin position="298"/>
        <end position="315"/>
    </location>
</feature>
<feature type="domain" description="Major facilitator superfamily associated" evidence="7">
    <location>
        <begin position="9"/>
        <end position="540"/>
    </location>
</feature>
<dbReference type="AlphaFoldDB" id="A0A1B6F5G8"/>
<accession>A0A1B6F5G8</accession>
<evidence type="ECO:0000256" key="3">
    <source>
        <dbReference type="ARBA" id="ARBA00022692"/>
    </source>
</evidence>
<proteinExistence type="inferred from homology"/>
<dbReference type="PANTHER" id="PTHR16172:SF30">
    <property type="entry name" value="SUGAR BABY, ISOFORM C"/>
    <property type="match status" value="1"/>
</dbReference>
<feature type="transmembrane region" description="Helical" evidence="6">
    <location>
        <begin position="327"/>
        <end position="344"/>
    </location>
</feature>
<dbReference type="InterPro" id="IPR051717">
    <property type="entry name" value="MFS_MFSD6"/>
</dbReference>
<feature type="transmembrane region" description="Helical" evidence="6">
    <location>
        <begin position="36"/>
        <end position="57"/>
    </location>
</feature>
<dbReference type="SUPFAM" id="SSF103473">
    <property type="entry name" value="MFS general substrate transporter"/>
    <property type="match status" value="1"/>
</dbReference>
<evidence type="ECO:0000256" key="1">
    <source>
        <dbReference type="ARBA" id="ARBA00004141"/>
    </source>
</evidence>
<evidence type="ECO:0000256" key="6">
    <source>
        <dbReference type="SAM" id="Phobius"/>
    </source>
</evidence>
<feature type="transmembrane region" description="Helical" evidence="6">
    <location>
        <begin position="257"/>
        <end position="286"/>
    </location>
</feature>
<dbReference type="Gene3D" id="1.20.1250.20">
    <property type="entry name" value="MFS general substrate transporter like domains"/>
    <property type="match status" value="3"/>
</dbReference>
<dbReference type="CDD" id="cd17335">
    <property type="entry name" value="MFS_MFSD6"/>
    <property type="match status" value="1"/>
</dbReference>
<keyword evidence="3 6" id="KW-0812">Transmembrane</keyword>
<feature type="transmembrane region" description="Helical" evidence="6">
    <location>
        <begin position="477"/>
        <end position="497"/>
    </location>
</feature>
<comment type="similarity">
    <text evidence="2">Belongs to the major facilitator superfamily. MFSD6 family.</text>
</comment>
<keyword evidence="4 6" id="KW-1133">Transmembrane helix</keyword>
<evidence type="ECO:0000313" key="8">
    <source>
        <dbReference type="EMBL" id="JAS45415.1"/>
    </source>
</evidence>
<protein>
    <recommendedName>
        <fullName evidence="7">Major facilitator superfamily associated domain-containing protein</fullName>
    </recommendedName>
</protein>
<feature type="transmembrane region" description="Helical" evidence="6">
    <location>
        <begin position="509"/>
        <end position="530"/>
    </location>
</feature>
<dbReference type="Pfam" id="PF12832">
    <property type="entry name" value="MFS_1_like"/>
    <property type="match status" value="1"/>
</dbReference>